<feature type="transmembrane region" description="Helical" evidence="1">
    <location>
        <begin position="7"/>
        <end position="26"/>
    </location>
</feature>
<keyword evidence="1" id="KW-0812">Transmembrane</keyword>
<feature type="non-terminal residue" evidence="2">
    <location>
        <position position="280"/>
    </location>
</feature>
<dbReference type="Proteomes" id="UP000824120">
    <property type="component" value="Chromosome 7"/>
</dbReference>
<comment type="caution">
    <text evidence="2">The sequence shown here is derived from an EMBL/GenBank/DDBJ whole genome shotgun (WGS) entry which is preliminary data.</text>
</comment>
<evidence type="ECO:0000313" key="2">
    <source>
        <dbReference type="EMBL" id="KAG5597875.1"/>
    </source>
</evidence>
<name>A0A9J5YAX9_SOLCO</name>
<evidence type="ECO:0000313" key="3">
    <source>
        <dbReference type="Proteomes" id="UP000824120"/>
    </source>
</evidence>
<proteinExistence type="predicted"/>
<keyword evidence="1" id="KW-0472">Membrane</keyword>
<reference evidence="2 3" key="1">
    <citation type="submission" date="2020-09" db="EMBL/GenBank/DDBJ databases">
        <title>De no assembly of potato wild relative species, Solanum commersonii.</title>
        <authorList>
            <person name="Cho K."/>
        </authorList>
    </citation>
    <scope>NUCLEOTIDE SEQUENCE [LARGE SCALE GENOMIC DNA]</scope>
    <source>
        <strain evidence="2">LZ3.2</strain>
        <tissue evidence="2">Leaf</tissue>
    </source>
</reference>
<gene>
    <name evidence="2" type="ORF">H5410_039107</name>
</gene>
<dbReference type="EMBL" id="JACXVP010000007">
    <property type="protein sequence ID" value="KAG5597875.1"/>
    <property type="molecule type" value="Genomic_DNA"/>
</dbReference>
<organism evidence="2 3">
    <name type="scientific">Solanum commersonii</name>
    <name type="common">Commerson's wild potato</name>
    <name type="synonym">Commerson's nightshade</name>
    <dbReference type="NCBI Taxonomy" id="4109"/>
    <lineage>
        <taxon>Eukaryota</taxon>
        <taxon>Viridiplantae</taxon>
        <taxon>Streptophyta</taxon>
        <taxon>Embryophyta</taxon>
        <taxon>Tracheophyta</taxon>
        <taxon>Spermatophyta</taxon>
        <taxon>Magnoliopsida</taxon>
        <taxon>eudicotyledons</taxon>
        <taxon>Gunneridae</taxon>
        <taxon>Pentapetalae</taxon>
        <taxon>asterids</taxon>
        <taxon>lamiids</taxon>
        <taxon>Solanales</taxon>
        <taxon>Solanaceae</taxon>
        <taxon>Solanoideae</taxon>
        <taxon>Solaneae</taxon>
        <taxon>Solanum</taxon>
    </lineage>
</organism>
<keyword evidence="1" id="KW-1133">Transmembrane helix</keyword>
<protein>
    <submittedName>
        <fullName evidence="2">Uncharacterized protein</fullName>
    </submittedName>
</protein>
<dbReference type="AlphaFoldDB" id="A0A9J5YAX9"/>
<evidence type="ECO:0000256" key="1">
    <source>
        <dbReference type="SAM" id="Phobius"/>
    </source>
</evidence>
<accession>A0A9J5YAX9</accession>
<keyword evidence="3" id="KW-1185">Reference proteome</keyword>
<sequence length="280" mass="30938">QILKYKTIQISLHFLGLLFFIVFPLFRTSLPQICSAIALNRLSKTFQLSGLNFSTSDNCFDSKHQFSLFTGSTDDLFVATNRSYIERNLNLLLLFCLLSIDDLSVATNQSSVVRKLDHLLLFCFVPIDGPSIATNGSSVRNKIYSFNINYFCVYIVHPWLVPTEQELQIPYSGFDKKKELAEATMIKKETPVVSGDADDIAIDVDANVGVDIGDVGAKSDGNHVDDVGGFCSSLAWYCNMYPTGKPSVATYESSGAADDPCVAINDLSVMTSFWFFSSFA</sequence>